<evidence type="ECO:0000313" key="2">
    <source>
        <dbReference type="EMBL" id="OIQ50920.1"/>
    </source>
</evidence>
<accession>A0A1J5N7Y0</accession>
<sequence>MSPRGFSYFCLKRLKLIVPRVQSADTCNSHSMISTSCQPPTTDSVQAQIGWSQRLHLTPQPAFQKPVKPYLRFPIRISPPPLCISPAGSVRDASSSKTPCYAFRKSRQPFKGKRRKNMGERWIQHIGDDQLVNGMPKHMSAQAGTDTADSDTPNEPKTYWRYKPNPHACEKCQAMKDVWFEERPGPVHPNCKCEIEEFEAIKVTGRSRAIIVPQGVNLAANIAEARRIKRICEPFIFNFPPYSTASFSLKCIWVFFNFKDGAKYDYKRGGHPEYEDFGNYHYGLYTKALGLNASFTQAAAGAAQVFSLTSKMSFWRTWFDDPRDNEMVIKGQKSPLLK</sequence>
<name>A0A1J5N7Y0_9BACT</name>
<keyword evidence="3" id="KW-1185">Reference proteome</keyword>
<organism evidence="2 3">
    <name type="scientific">Pseudodesulfovibrio hydrargyri</name>
    <dbReference type="NCBI Taxonomy" id="2125990"/>
    <lineage>
        <taxon>Bacteria</taxon>
        <taxon>Pseudomonadati</taxon>
        <taxon>Thermodesulfobacteriota</taxon>
        <taxon>Desulfovibrionia</taxon>
        <taxon>Desulfovibrionales</taxon>
        <taxon>Desulfovibrionaceae</taxon>
    </lineage>
</organism>
<feature type="region of interest" description="Disordered" evidence="1">
    <location>
        <begin position="136"/>
        <end position="156"/>
    </location>
</feature>
<proteinExistence type="predicted"/>
<comment type="caution">
    <text evidence="2">The sequence shown here is derived from an EMBL/GenBank/DDBJ whole genome shotgun (WGS) entry which is preliminary data.</text>
</comment>
<evidence type="ECO:0000313" key="3">
    <source>
        <dbReference type="Proteomes" id="UP000181901"/>
    </source>
</evidence>
<dbReference type="Proteomes" id="UP000181901">
    <property type="component" value="Unassembled WGS sequence"/>
</dbReference>
<reference evidence="2 3" key="1">
    <citation type="submission" date="2015-09" db="EMBL/GenBank/DDBJ databases">
        <title>Genome of Desulfovibrio dechloracetivorans BerOc1, a mercury methylating strain isolated from highly hydrocarbons and metals contaminated coastal sediments.</title>
        <authorList>
            <person name="Goni Urriza M."/>
            <person name="Gassie C."/>
            <person name="Bouchez O."/>
            <person name="Klopp C."/>
            <person name="Ranchou-Peyruse A."/>
            <person name="Remy G."/>
        </authorList>
    </citation>
    <scope>NUCLEOTIDE SEQUENCE [LARGE SCALE GENOMIC DNA]</scope>
    <source>
        <strain evidence="2 3">BerOc1</strain>
    </source>
</reference>
<protein>
    <submittedName>
        <fullName evidence="2">Uncharacterized protein</fullName>
    </submittedName>
</protein>
<dbReference type="EMBL" id="LKAQ01000004">
    <property type="protein sequence ID" value="OIQ50920.1"/>
    <property type="molecule type" value="Genomic_DNA"/>
</dbReference>
<evidence type="ECO:0000256" key="1">
    <source>
        <dbReference type="SAM" id="MobiDB-lite"/>
    </source>
</evidence>
<gene>
    <name evidence="2" type="ORF">BerOc1_02862</name>
</gene>
<feature type="compositionally biased region" description="Polar residues" evidence="1">
    <location>
        <begin position="142"/>
        <end position="155"/>
    </location>
</feature>
<dbReference type="AlphaFoldDB" id="A0A1J5N7Y0"/>